<dbReference type="Gene3D" id="3.30.70.270">
    <property type="match status" value="1"/>
</dbReference>
<dbReference type="Proteomes" id="UP000009145">
    <property type="component" value="Chromosome"/>
</dbReference>
<evidence type="ECO:0000313" key="4">
    <source>
        <dbReference type="EMBL" id="AFJ02737.1"/>
    </source>
</evidence>
<dbReference type="CDD" id="cd01949">
    <property type="entry name" value="GGDEF"/>
    <property type="match status" value="1"/>
</dbReference>
<dbReference type="CDD" id="cd01948">
    <property type="entry name" value="EAL"/>
    <property type="match status" value="1"/>
</dbReference>
<keyword evidence="1" id="KW-0812">Transmembrane</keyword>
<dbReference type="PANTHER" id="PTHR33121">
    <property type="entry name" value="CYCLIC DI-GMP PHOSPHODIESTERASE PDEF"/>
    <property type="match status" value="1"/>
</dbReference>
<keyword evidence="1" id="KW-0472">Membrane</keyword>
<dbReference type="PROSITE" id="PS50883">
    <property type="entry name" value="EAL"/>
    <property type="match status" value="1"/>
</dbReference>
<dbReference type="PATRIC" id="fig|754477.3.peg.1566"/>
<dbReference type="KEGG" id="mec:Q7C_1588"/>
<proteinExistence type="predicted"/>
<dbReference type="GO" id="GO:0071111">
    <property type="term" value="F:cyclic-guanylate-specific phosphodiesterase activity"/>
    <property type="evidence" value="ECO:0007669"/>
    <property type="project" value="InterPro"/>
</dbReference>
<accession>I1YIJ4</accession>
<feature type="domain" description="GGDEF" evidence="3">
    <location>
        <begin position="379"/>
        <end position="514"/>
    </location>
</feature>
<dbReference type="Pfam" id="PF22673">
    <property type="entry name" value="MCP-like_PDC_1"/>
    <property type="match status" value="1"/>
</dbReference>
<reference evidence="4 5" key="1">
    <citation type="journal article" date="2012" name="J. Bacteriol.">
        <title>Complete genome sequences of Methylophaga sp. strain JAM1 and Methylophaga sp. strain JAM7.</title>
        <authorList>
            <person name="Villeneuve C."/>
            <person name="Martineau C."/>
            <person name="Mauffrey F."/>
            <person name="Villemur R."/>
        </authorList>
    </citation>
    <scope>NUCLEOTIDE SEQUENCE [LARGE SCALE GENOMIC DNA]</scope>
    <source>
        <strain evidence="4 5">JAM7</strain>
    </source>
</reference>
<organism evidence="4 5">
    <name type="scientific">Methylophaga frappieri (strain ATCC BAA-2434 / DSM 25690 / JAM7)</name>
    <dbReference type="NCBI Taxonomy" id="754477"/>
    <lineage>
        <taxon>Bacteria</taxon>
        <taxon>Pseudomonadati</taxon>
        <taxon>Pseudomonadota</taxon>
        <taxon>Gammaproteobacteria</taxon>
        <taxon>Thiotrichales</taxon>
        <taxon>Piscirickettsiaceae</taxon>
        <taxon>Methylophaga</taxon>
    </lineage>
</organism>
<dbReference type="SMART" id="SM00052">
    <property type="entry name" value="EAL"/>
    <property type="match status" value="1"/>
</dbReference>
<dbReference type="AlphaFoldDB" id="I1YIJ4"/>
<dbReference type="PANTHER" id="PTHR33121:SF71">
    <property type="entry name" value="OXYGEN SENSOR PROTEIN DOSP"/>
    <property type="match status" value="1"/>
</dbReference>
<dbReference type="SUPFAM" id="SSF55073">
    <property type="entry name" value="Nucleotide cyclase"/>
    <property type="match status" value="1"/>
</dbReference>
<evidence type="ECO:0000256" key="1">
    <source>
        <dbReference type="SAM" id="Phobius"/>
    </source>
</evidence>
<dbReference type="Pfam" id="PF00990">
    <property type="entry name" value="GGDEF"/>
    <property type="match status" value="1"/>
</dbReference>
<dbReference type="InterPro" id="IPR050706">
    <property type="entry name" value="Cyclic-di-GMP_PDE-like"/>
</dbReference>
<dbReference type="EMBL" id="CP003380">
    <property type="protein sequence ID" value="AFJ02737.1"/>
    <property type="molecule type" value="Genomic_DNA"/>
</dbReference>
<dbReference type="OrthoDB" id="9813913at2"/>
<keyword evidence="5" id="KW-1185">Reference proteome</keyword>
<dbReference type="PROSITE" id="PS50887">
    <property type="entry name" value="GGDEF"/>
    <property type="match status" value="1"/>
</dbReference>
<dbReference type="RefSeq" id="WP_014704157.1">
    <property type="nucleotide sequence ID" value="NC_017856.1"/>
</dbReference>
<dbReference type="InterPro" id="IPR035919">
    <property type="entry name" value="EAL_sf"/>
</dbReference>
<evidence type="ECO:0000259" key="2">
    <source>
        <dbReference type="PROSITE" id="PS50883"/>
    </source>
</evidence>
<dbReference type="InterPro" id="IPR001633">
    <property type="entry name" value="EAL_dom"/>
</dbReference>
<keyword evidence="1" id="KW-1133">Transmembrane helix</keyword>
<name>I1YIJ4_METFJ</name>
<dbReference type="Pfam" id="PF00563">
    <property type="entry name" value="EAL"/>
    <property type="match status" value="1"/>
</dbReference>
<dbReference type="Gene3D" id="3.20.20.450">
    <property type="entry name" value="EAL domain"/>
    <property type="match status" value="1"/>
</dbReference>
<evidence type="ECO:0000259" key="3">
    <source>
        <dbReference type="PROSITE" id="PS50887"/>
    </source>
</evidence>
<dbReference type="NCBIfam" id="TIGR00254">
    <property type="entry name" value="GGDEF"/>
    <property type="match status" value="1"/>
</dbReference>
<gene>
    <name evidence="4" type="ordered locus">Q7C_1588</name>
</gene>
<feature type="transmembrane region" description="Helical" evidence="1">
    <location>
        <begin position="327"/>
        <end position="344"/>
    </location>
</feature>
<dbReference type="SUPFAM" id="SSF141868">
    <property type="entry name" value="EAL domain-like"/>
    <property type="match status" value="1"/>
</dbReference>
<feature type="transmembrane region" description="Helical" evidence="1">
    <location>
        <begin position="12"/>
        <end position="31"/>
    </location>
</feature>
<dbReference type="STRING" id="754477.Q7C_1588"/>
<dbReference type="InterPro" id="IPR000160">
    <property type="entry name" value="GGDEF_dom"/>
</dbReference>
<dbReference type="InterPro" id="IPR043128">
    <property type="entry name" value="Rev_trsase/Diguanyl_cyclase"/>
</dbReference>
<sequence>MPALLKDHARQSLLWLIVLLVLLMFTGMWVLSSLNLNFSEKTLSGLRSEQIKDNFQAGLARIEHRQNALQSYNTTLAQVGESFWRLTQTSNEPIAKTRLRDQLDHTVKAHLQGFEGASGGYLWFKSDLAAYFGALGYHLDNGHVGAPLSADKDYQQEGWFRHLSEQLGNSPPIPGKVYWTPAYFDVVEQQAKLALISPMFDIENNLIGYATTDWAADTIIEMVSQTHVTHSGFAFLLDQNNRSLSSLNLNEDTLLAQELIDAILALDLPNDPTLRAQPEPNTDEVHIANRDWLLWFDSTPAGMVFGVGAPQDEIDAVLLPMRDTNQHILIVTGLILMGISFWLLRRMLKLLAALNAAYTDSLTHLPNRPKLLIDIASSDRVELVLINIDRFKEINSLFGQSCGDSVLIAVADKLQRIAQPMEMQLYRLPGDEFALIFPILPATEREQLASNLHEQLQGLTVNWQGQLLTLHFTFGIASQDDKRHTPNDDRLLTYASIALREARSASRNYGFYDPADSQEAVYEQNMRLSRQLRDALTADRIIPWFQPIYDNVTGRINKYECLIRLVDQTDNIVSPGQFLELAHQLRLSRELTRRMIEKCFATFRDTDFTFSINLSCADVQEPGLVDFLTDTLRETGLGKQVIFEILESDGIANYHDVIQFIHRVKAFGCQIAIDDFGTGYSNFAHLQRLNVDIIKIDGSLIRHIHEDPTARQVTEGIVEFAKRLNMKTVAEFVHCKAVQEEVLAMNIDFSQGAFFGMPSSQLTGRS</sequence>
<dbReference type="SMART" id="SM00267">
    <property type="entry name" value="GGDEF"/>
    <property type="match status" value="1"/>
</dbReference>
<feature type="domain" description="EAL" evidence="2">
    <location>
        <begin position="525"/>
        <end position="766"/>
    </location>
</feature>
<dbReference type="InterPro" id="IPR029787">
    <property type="entry name" value="Nucleotide_cyclase"/>
</dbReference>
<dbReference type="eggNOG" id="COG5001">
    <property type="taxonomic scope" value="Bacteria"/>
</dbReference>
<protein>
    <submittedName>
        <fullName evidence="4">Diguanylate cyclase/phosphodiesterase (GGDEF &amp; EAL domains) with PAS/PAC sensor(S)</fullName>
    </submittedName>
</protein>
<dbReference type="HOGENOM" id="CLU_362843_0_0_6"/>
<evidence type="ECO:0000313" key="5">
    <source>
        <dbReference type="Proteomes" id="UP000009145"/>
    </source>
</evidence>
<dbReference type="Gene3D" id="3.30.450.20">
    <property type="entry name" value="PAS domain"/>
    <property type="match status" value="1"/>
</dbReference>